<protein>
    <submittedName>
        <fullName evidence="4">Peptidase</fullName>
    </submittedName>
</protein>
<organism evidence="4 6">
    <name type="scientific">Streptococcus chenjunshii</name>
    <dbReference type="NCBI Taxonomy" id="2173853"/>
    <lineage>
        <taxon>Bacteria</taxon>
        <taxon>Bacillati</taxon>
        <taxon>Bacillota</taxon>
        <taxon>Bacilli</taxon>
        <taxon>Lactobacillales</taxon>
        <taxon>Streptococcaceae</taxon>
        <taxon>Streptococcus</taxon>
    </lineage>
</organism>
<reference evidence="4 6" key="2">
    <citation type="submission" date="2018-08" db="EMBL/GenBank/DDBJ databases">
        <title>Draft genome of Streptococcus sp. nov. Z1.</title>
        <authorList>
            <person name="Tian Z."/>
        </authorList>
    </citation>
    <scope>NUCLEOTIDE SEQUENCE [LARGE SCALE GENOMIC DNA]</scope>
    <source>
        <strain evidence="4">Z1</strain>
        <strain evidence="6">Z1(2018)</strain>
    </source>
</reference>
<dbReference type="EMBL" id="CP031733">
    <property type="protein sequence ID" value="AXQ79021.1"/>
    <property type="molecule type" value="Genomic_DNA"/>
</dbReference>
<dbReference type="OrthoDB" id="2242521at2"/>
<accession>A0A372KPU7</accession>
<gene>
    <name evidence="2" type="ORF">DDV21_007935</name>
    <name evidence="3" type="ORF">DDV22_03825</name>
    <name evidence="4" type="ORF">DDV23_03815</name>
</gene>
<dbReference type="EMBL" id="QVQY01000006">
    <property type="protein sequence ID" value="RFU51448.1"/>
    <property type="molecule type" value="Genomic_DNA"/>
</dbReference>
<dbReference type="SUPFAM" id="SSF54403">
    <property type="entry name" value="Cystatin/monellin"/>
    <property type="match status" value="2"/>
</dbReference>
<proteinExistence type="predicted"/>
<dbReference type="Proteomes" id="UP000262901">
    <property type="component" value="Unassembled WGS sequence"/>
</dbReference>
<dbReference type="InterPro" id="IPR041401">
    <property type="entry name" value="TseB-like_dom"/>
</dbReference>
<evidence type="ECO:0000313" key="4">
    <source>
        <dbReference type="EMBL" id="RFU53648.1"/>
    </source>
</evidence>
<dbReference type="Gene3D" id="3.10.450.40">
    <property type="match status" value="2"/>
</dbReference>
<evidence type="ECO:0000313" key="2">
    <source>
        <dbReference type="EMBL" id="AXQ79021.1"/>
    </source>
</evidence>
<feature type="domain" description="Cell wall elongation regulator TseB-like" evidence="1">
    <location>
        <begin position="43"/>
        <end position="83"/>
    </location>
</feature>
<dbReference type="KEGG" id="schj:DDV21_007935"/>
<name>A0A372KPU7_9STRE</name>
<reference evidence="3 7" key="1">
    <citation type="submission" date="2018-08" db="EMBL/GenBank/DDBJ databases">
        <title>Draft genome of Streptococcus sp .nov. Z2.</title>
        <authorList>
            <person name="Tian Z."/>
        </authorList>
    </citation>
    <scope>NUCLEOTIDE SEQUENCE [LARGE SCALE GENOMIC DNA]</scope>
    <source>
        <strain evidence="3 7">Z2</strain>
    </source>
</reference>
<evidence type="ECO:0000313" key="5">
    <source>
        <dbReference type="Proteomes" id="UP000246115"/>
    </source>
</evidence>
<reference evidence="2" key="4">
    <citation type="journal article" date="2019" name="Int. J. Syst. Evol. Microbiol.">
        <title>Streptococcus chenjunshii sp. nov. isolated from feces of Tibetan antelopes.</title>
        <authorList>
            <person name="Tian Z."/>
            <person name="Lu S."/>
            <person name="Jin D."/>
            <person name="Yang J."/>
            <person name="Pu J."/>
            <person name="Lai X.H."/>
            <person name="Bai X.N."/>
            <person name="Wu X.M."/>
            <person name="Li J."/>
            <person name="Wang S."/>
            <person name="Xu J."/>
        </authorList>
    </citation>
    <scope>NUCLEOTIDE SEQUENCE</scope>
    <source>
        <strain evidence="2">Z15</strain>
    </source>
</reference>
<evidence type="ECO:0000259" key="1">
    <source>
        <dbReference type="Pfam" id="PF17881"/>
    </source>
</evidence>
<dbReference type="RefSeq" id="WP_116877787.1">
    <property type="nucleotide sequence ID" value="NZ_CP031733.1"/>
</dbReference>
<dbReference type="InterPro" id="IPR046350">
    <property type="entry name" value="Cystatin_sf"/>
</dbReference>
<dbReference type="Pfam" id="PF17881">
    <property type="entry name" value="TseB"/>
    <property type="match status" value="1"/>
</dbReference>
<evidence type="ECO:0000313" key="6">
    <source>
        <dbReference type="Proteomes" id="UP000262901"/>
    </source>
</evidence>
<dbReference type="AlphaFoldDB" id="A0A372KPU7"/>
<keyword evidence="7" id="KW-1185">Reference proteome</keyword>
<reference evidence="5" key="3">
    <citation type="submission" date="2018-08" db="EMBL/GenBank/DDBJ databases">
        <title>Streptococcus chenjunshii sp. nov., isolated from stools sample of the Tibetan antelope in the Qinghai-Tibet plateau, China.</title>
        <authorList>
            <person name="Tian Z."/>
        </authorList>
    </citation>
    <scope>NUCLEOTIDE SEQUENCE [LARGE SCALE GENOMIC DNA]</scope>
    <source>
        <strain evidence="5">Z15</strain>
    </source>
</reference>
<evidence type="ECO:0000313" key="3">
    <source>
        <dbReference type="EMBL" id="RFU51448.1"/>
    </source>
</evidence>
<dbReference type="EMBL" id="QVQZ01000005">
    <property type="protein sequence ID" value="RFU53648.1"/>
    <property type="molecule type" value="Genomic_DNA"/>
</dbReference>
<sequence>MKKVKLLKRCLFVLALIGFLFLLAASIVLFLAMKPKYDAQKFAVQTAKKQTDLVHIANFQLYHGKETYYSVFGTTESGSEEVVAVSKKGRKIYTYRLNDGISQRQARQIAYENGAKKIKKVTFGIFDDFPIWEITAENGYYLINFETGDFLKRN</sequence>
<evidence type="ECO:0000313" key="7">
    <source>
        <dbReference type="Proteomes" id="UP000264056"/>
    </source>
</evidence>
<accession>A0A346NDC6</accession>
<dbReference type="Proteomes" id="UP000246115">
    <property type="component" value="Chromosome"/>
</dbReference>
<dbReference type="Proteomes" id="UP000264056">
    <property type="component" value="Unassembled WGS sequence"/>
</dbReference>